<dbReference type="GeneID" id="63828119"/>
<keyword evidence="4" id="KW-1185">Reference proteome</keyword>
<dbReference type="InterPro" id="IPR006439">
    <property type="entry name" value="HAD-SF_hydro_IA"/>
</dbReference>
<evidence type="ECO:0000256" key="2">
    <source>
        <dbReference type="ARBA" id="ARBA00022801"/>
    </source>
</evidence>
<dbReference type="SFLD" id="SFLDG01129">
    <property type="entry name" value="C1.5:_HAD__Beta-PGM__Phosphata"/>
    <property type="match status" value="1"/>
</dbReference>
<dbReference type="InterPro" id="IPR023198">
    <property type="entry name" value="PGP-like_dom2"/>
</dbReference>
<dbReference type="PRINTS" id="PR00413">
    <property type="entry name" value="HADHALOGNASE"/>
</dbReference>
<protein>
    <submittedName>
        <fullName evidence="3">Haloacid dehalogenase</fullName>
    </submittedName>
</protein>
<dbReference type="InterPro" id="IPR023214">
    <property type="entry name" value="HAD_sf"/>
</dbReference>
<dbReference type="PANTHER" id="PTHR43316">
    <property type="entry name" value="HYDROLASE, HALOACID DELAHOGENASE-RELATED"/>
    <property type="match status" value="1"/>
</dbReference>
<dbReference type="SUPFAM" id="SSF56784">
    <property type="entry name" value="HAD-like"/>
    <property type="match status" value="1"/>
</dbReference>
<dbReference type="InterPro" id="IPR036412">
    <property type="entry name" value="HAD-like_sf"/>
</dbReference>
<dbReference type="Proteomes" id="UP000076871">
    <property type="component" value="Unassembled WGS sequence"/>
</dbReference>
<keyword evidence="2" id="KW-0378">Hydrolase</keyword>
<reference evidence="3 4" key="1">
    <citation type="journal article" date="2016" name="Mol. Biol. Evol.">
        <title>Comparative Genomics of Early-Diverging Mushroom-Forming Fungi Provides Insights into the Origins of Lignocellulose Decay Capabilities.</title>
        <authorList>
            <person name="Nagy L.G."/>
            <person name="Riley R."/>
            <person name="Tritt A."/>
            <person name="Adam C."/>
            <person name="Daum C."/>
            <person name="Floudas D."/>
            <person name="Sun H."/>
            <person name="Yadav J.S."/>
            <person name="Pangilinan J."/>
            <person name="Larsson K.H."/>
            <person name="Matsuura K."/>
            <person name="Barry K."/>
            <person name="Labutti K."/>
            <person name="Kuo R."/>
            <person name="Ohm R.A."/>
            <person name="Bhattacharya S.S."/>
            <person name="Shirouzu T."/>
            <person name="Yoshinaga Y."/>
            <person name="Martin F.M."/>
            <person name="Grigoriev I.V."/>
            <person name="Hibbett D.S."/>
        </authorList>
    </citation>
    <scope>NUCLEOTIDE SEQUENCE [LARGE SCALE GENOMIC DNA]</scope>
    <source>
        <strain evidence="3 4">93-53</strain>
    </source>
</reference>
<dbReference type="PANTHER" id="PTHR43316:SF3">
    <property type="entry name" value="HALOACID DEHALOGENASE, TYPE II (AFU_ORTHOLOGUE AFUA_2G07750)-RELATED"/>
    <property type="match status" value="1"/>
</dbReference>
<sequence>MAPNLPPALSGIEALVFDLMGTCTDWHTSILSAMREHPPPPPLKDADLPSLALDWRTAFFRFIFASFNAGEQAPDIDVVHARTLDELLREKGVSNEVWDTHVREKLVKAWHLQTAWPDSVEGIRRLKERCTVVVLANGTTRLQLDIIRSARLPFDTLFSSQILQATKPDPLIYRKALESLGLRSEQTAMVAAHAYDLRAAAKLGMKTVYIQRRTEDPDEDMKAVREDVDMFIDGAGRGGGLMELADMMGA</sequence>
<accession>A0A165HQE7</accession>
<dbReference type="Pfam" id="PF00702">
    <property type="entry name" value="Hydrolase"/>
    <property type="match status" value="1"/>
</dbReference>
<dbReference type="RefSeq" id="XP_040769697.1">
    <property type="nucleotide sequence ID" value="XM_040911090.1"/>
</dbReference>
<dbReference type="OrthoDB" id="2363873at2759"/>
<dbReference type="GO" id="GO:0016791">
    <property type="term" value="F:phosphatase activity"/>
    <property type="evidence" value="ECO:0007669"/>
    <property type="project" value="UniProtKB-ARBA"/>
</dbReference>
<evidence type="ECO:0000256" key="1">
    <source>
        <dbReference type="ARBA" id="ARBA00008106"/>
    </source>
</evidence>
<dbReference type="InParanoid" id="A0A165HQE7"/>
<dbReference type="Gene3D" id="3.40.50.1000">
    <property type="entry name" value="HAD superfamily/HAD-like"/>
    <property type="match status" value="1"/>
</dbReference>
<dbReference type="InterPro" id="IPR006328">
    <property type="entry name" value="2-HAD"/>
</dbReference>
<dbReference type="NCBIfam" id="TIGR01428">
    <property type="entry name" value="HAD_type_II"/>
    <property type="match status" value="1"/>
</dbReference>
<dbReference type="EMBL" id="KV427606">
    <property type="protein sequence ID" value="KZT12049.1"/>
    <property type="molecule type" value="Genomic_DNA"/>
</dbReference>
<dbReference type="AlphaFoldDB" id="A0A165HQE7"/>
<evidence type="ECO:0000313" key="3">
    <source>
        <dbReference type="EMBL" id="KZT12049.1"/>
    </source>
</evidence>
<dbReference type="Gene3D" id="1.10.150.240">
    <property type="entry name" value="Putative phosphatase, domain 2"/>
    <property type="match status" value="1"/>
</dbReference>
<comment type="similarity">
    <text evidence="1">Belongs to the HAD-like hydrolase superfamily. S-2-haloalkanoic acid dehalogenase family.</text>
</comment>
<dbReference type="GO" id="GO:0019120">
    <property type="term" value="F:hydrolase activity, acting on acid halide bonds, in C-halide compounds"/>
    <property type="evidence" value="ECO:0007669"/>
    <property type="project" value="InterPro"/>
</dbReference>
<dbReference type="InterPro" id="IPR051540">
    <property type="entry name" value="S-2-haloacid_dehalogenase"/>
</dbReference>
<proteinExistence type="inferred from homology"/>
<gene>
    <name evidence="3" type="ORF">LAESUDRAFT_740589</name>
</gene>
<dbReference type="NCBIfam" id="TIGR01493">
    <property type="entry name" value="HAD-SF-IA-v2"/>
    <property type="match status" value="1"/>
</dbReference>
<dbReference type="SFLD" id="SFLDS00003">
    <property type="entry name" value="Haloacid_Dehalogenase"/>
    <property type="match status" value="1"/>
</dbReference>
<evidence type="ECO:0000313" key="4">
    <source>
        <dbReference type="Proteomes" id="UP000076871"/>
    </source>
</evidence>
<dbReference type="STRING" id="1314785.A0A165HQE7"/>
<organism evidence="3 4">
    <name type="scientific">Laetiporus sulphureus 93-53</name>
    <dbReference type="NCBI Taxonomy" id="1314785"/>
    <lineage>
        <taxon>Eukaryota</taxon>
        <taxon>Fungi</taxon>
        <taxon>Dikarya</taxon>
        <taxon>Basidiomycota</taxon>
        <taxon>Agaricomycotina</taxon>
        <taxon>Agaricomycetes</taxon>
        <taxon>Polyporales</taxon>
        <taxon>Laetiporus</taxon>
    </lineage>
</organism>
<name>A0A165HQE7_9APHY</name>